<dbReference type="InterPro" id="IPR036282">
    <property type="entry name" value="Glutathione-S-Trfase_C_sf"/>
</dbReference>
<keyword evidence="1" id="KW-0808">Transferase</keyword>
<dbReference type="KEGG" id="salo:EF888_10940"/>
<dbReference type="EMBL" id="QGGV01000015">
    <property type="protein sequence ID" value="PWK52761.1"/>
    <property type="molecule type" value="Genomic_DNA"/>
</dbReference>
<reference evidence="1 2" key="1">
    <citation type="submission" date="2018-05" db="EMBL/GenBank/DDBJ databases">
        <title>Genomic Encyclopedia of Type Strains, Phase IV (KMG-IV): sequencing the most valuable type-strain genomes for metagenomic binning, comparative biology and taxonomic classification.</title>
        <authorList>
            <person name="Goeker M."/>
        </authorList>
    </citation>
    <scope>NUCLEOTIDE SEQUENCE [LARGE SCALE GENOMIC DNA]</scope>
    <source>
        <strain evidence="1 2">DSM 103371</strain>
    </source>
</reference>
<dbReference type="InterPro" id="IPR036249">
    <property type="entry name" value="Thioredoxin-like_sf"/>
</dbReference>
<sequence>MTDLTLWHAPLSRSTRILWLLEEIGCAYRLETLPSSRTLDTALLPGSPPALSDGEVMMHETGAMAEWLCETRATHLWREPGAPGRAGWLDWLHFAETMVQHVARREEAGAPARLTDALQLLGSWIGDSEWLLSKFSGADCQVGYSVWVASQARPLADHPALAAYLGRCAARPAFQVAFGGSEARLM</sequence>
<dbReference type="Gene3D" id="3.40.30.10">
    <property type="entry name" value="Glutaredoxin"/>
    <property type="match status" value="1"/>
</dbReference>
<name>A0A316FVJ7_9RHOB</name>
<comment type="caution">
    <text evidence="1">The sequence shown here is derived from an EMBL/GenBank/DDBJ whole genome shotgun (WGS) entry which is preliminary data.</text>
</comment>
<evidence type="ECO:0000313" key="2">
    <source>
        <dbReference type="Proteomes" id="UP000245390"/>
    </source>
</evidence>
<dbReference type="PANTHER" id="PTHR44051:SF8">
    <property type="entry name" value="GLUTATHIONE S-TRANSFERASE GSTA"/>
    <property type="match status" value="1"/>
</dbReference>
<evidence type="ECO:0000313" key="1">
    <source>
        <dbReference type="EMBL" id="PWK52761.1"/>
    </source>
</evidence>
<dbReference type="SUPFAM" id="SSF47616">
    <property type="entry name" value="GST C-terminal domain-like"/>
    <property type="match status" value="1"/>
</dbReference>
<protein>
    <submittedName>
        <fullName evidence="1">Glutathione S-transferase</fullName>
    </submittedName>
</protein>
<dbReference type="OrthoDB" id="5740960at2"/>
<dbReference type="AlphaFoldDB" id="A0A316FVJ7"/>
<dbReference type="Gene3D" id="1.20.1050.10">
    <property type="match status" value="1"/>
</dbReference>
<gene>
    <name evidence="1" type="ORF">C8D95_11538</name>
</gene>
<organism evidence="1 2">
    <name type="scientific">Silicimonas algicola</name>
    <dbReference type="NCBI Taxonomy" id="1826607"/>
    <lineage>
        <taxon>Bacteria</taxon>
        <taxon>Pseudomonadati</taxon>
        <taxon>Pseudomonadota</taxon>
        <taxon>Alphaproteobacteria</taxon>
        <taxon>Rhodobacterales</taxon>
        <taxon>Paracoccaceae</taxon>
    </lineage>
</organism>
<proteinExistence type="predicted"/>
<dbReference type="RefSeq" id="WP_109761171.1">
    <property type="nucleotide sequence ID" value="NZ_CP034588.1"/>
</dbReference>
<dbReference type="PANTHER" id="PTHR44051">
    <property type="entry name" value="GLUTATHIONE S-TRANSFERASE-RELATED"/>
    <property type="match status" value="1"/>
</dbReference>
<dbReference type="GO" id="GO:0016740">
    <property type="term" value="F:transferase activity"/>
    <property type="evidence" value="ECO:0007669"/>
    <property type="project" value="UniProtKB-KW"/>
</dbReference>
<dbReference type="Proteomes" id="UP000245390">
    <property type="component" value="Unassembled WGS sequence"/>
</dbReference>
<dbReference type="SUPFAM" id="SSF52833">
    <property type="entry name" value="Thioredoxin-like"/>
    <property type="match status" value="1"/>
</dbReference>
<accession>A0A316FVJ7</accession>
<keyword evidence="2" id="KW-1185">Reference proteome</keyword>